<evidence type="ECO:0000256" key="4">
    <source>
        <dbReference type="ARBA" id="ARBA00022989"/>
    </source>
</evidence>
<dbReference type="Proteomes" id="UP000085678">
    <property type="component" value="Unplaced"/>
</dbReference>
<name>A0A2R2MMZ0_LINAN</name>
<gene>
    <name evidence="9" type="primary">LOC112041981</name>
</gene>
<feature type="non-terminal residue" evidence="9">
    <location>
        <position position="346"/>
    </location>
</feature>
<dbReference type="RefSeq" id="XP_023931598.1">
    <property type="nucleotide sequence ID" value="XM_024075830.1"/>
</dbReference>
<proteinExistence type="predicted"/>
<dbReference type="PANTHER" id="PTHR30294">
    <property type="entry name" value="MEMBRANE COMPONENT OF ABC TRANSPORTER YHHJ-RELATED"/>
    <property type="match status" value="1"/>
</dbReference>
<dbReference type="Pfam" id="PF12698">
    <property type="entry name" value="ABC2_membrane_3"/>
    <property type="match status" value="1"/>
</dbReference>
<feature type="domain" description="ABC-2 type transporter transmembrane" evidence="7">
    <location>
        <begin position="137"/>
        <end position="343"/>
    </location>
</feature>
<evidence type="ECO:0000313" key="9">
    <source>
        <dbReference type="RefSeq" id="XP_023931598.1"/>
    </source>
</evidence>
<dbReference type="Gene3D" id="3.40.1710.10">
    <property type="entry name" value="abc type-2 transporter like domain"/>
    <property type="match status" value="1"/>
</dbReference>
<dbReference type="InParanoid" id="A0A2R2MMZ0"/>
<keyword evidence="8" id="KW-1185">Reference proteome</keyword>
<reference evidence="9" key="1">
    <citation type="submission" date="2025-08" db="UniProtKB">
        <authorList>
            <consortium name="RefSeq"/>
        </authorList>
    </citation>
    <scope>IDENTIFICATION</scope>
    <source>
        <tissue evidence="9">Gonads</tissue>
    </source>
</reference>
<dbReference type="GO" id="GO:0005886">
    <property type="term" value="C:plasma membrane"/>
    <property type="evidence" value="ECO:0007669"/>
    <property type="project" value="UniProtKB-SubCell"/>
</dbReference>
<dbReference type="InterPro" id="IPR051449">
    <property type="entry name" value="ABC-2_transporter_component"/>
</dbReference>
<keyword evidence="2" id="KW-1003">Cell membrane</keyword>
<keyword evidence="3 6" id="KW-0812">Transmembrane</keyword>
<keyword evidence="5 6" id="KW-0472">Membrane</keyword>
<evidence type="ECO:0000256" key="5">
    <source>
        <dbReference type="ARBA" id="ARBA00023136"/>
    </source>
</evidence>
<dbReference type="InterPro" id="IPR013525">
    <property type="entry name" value="ABC2_TM"/>
</dbReference>
<evidence type="ECO:0000256" key="1">
    <source>
        <dbReference type="ARBA" id="ARBA00004651"/>
    </source>
</evidence>
<evidence type="ECO:0000256" key="2">
    <source>
        <dbReference type="ARBA" id="ARBA00022475"/>
    </source>
</evidence>
<dbReference type="OrthoDB" id="6150516at2759"/>
<organism evidence="8 9">
    <name type="scientific">Lingula anatina</name>
    <name type="common">Brachiopod</name>
    <name type="synonym">Lingula unguis</name>
    <dbReference type="NCBI Taxonomy" id="7574"/>
    <lineage>
        <taxon>Eukaryota</taxon>
        <taxon>Metazoa</taxon>
        <taxon>Spiralia</taxon>
        <taxon>Lophotrochozoa</taxon>
        <taxon>Brachiopoda</taxon>
        <taxon>Linguliformea</taxon>
        <taxon>Lingulata</taxon>
        <taxon>Lingulida</taxon>
        <taxon>Linguloidea</taxon>
        <taxon>Lingulidae</taxon>
        <taxon>Lingula</taxon>
    </lineage>
</organism>
<accession>A0A2R2MMZ0</accession>
<protein>
    <submittedName>
        <fullName evidence="9">ABC transporter G family member 23-like</fullName>
    </submittedName>
</protein>
<dbReference type="AlphaFoldDB" id="A0A2R2MMZ0"/>
<dbReference type="GeneID" id="112041981"/>
<sequence>METLEDVFLKLCQQDSTLADTAEPGVTTDGLLLNTTDNTVYTDDSLVFQGAETSAYSIEFRHHGDRSQLLEDSQRSSTSKHYRHLQPGEFSTNTHSTDLEHSSKCCTRCWSWFSLPKPTNILALVIKNLIIMSRNLGFLFFEFMLPSIQIILFCLCIGPEPRDLTVAIVNQDQGMLGMNCGAMVINHLSNETFAKVNYSDLTSALNTVKQGDAWGAVFVGKNFTQDLFLRVSNTSSVDNKTIDGSSVKLYLDMTNQQIALSIQQEIMTGFQAFTTDMLRSLGLNVHAADLPVKLEEPVYGDRKPSFTNFMAPGIIISITFFMACGLTALAFVLERKEGLLDRSLTT</sequence>
<evidence type="ECO:0000256" key="3">
    <source>
        <dbReference type="ARBA" id="ARBA00022692"/>
    </source>
</evidence>
<dbReference type="KEGG" id="lak:112041981"/>
<evidence type="ECO:0000256" key="6">
    <source>
        <dbReference type="SAM" id="Phobius"/>
    </source>
</evidence>
<evidence type="ECO:0000313" key="8">
    <source>
        <dbReference type="Proteomes" id="UP000085678"/>
    </source>
</evidence>
<keyword evidence="4 6" id="KW-1133">Transmembrane helix</keyword>
<feature type="transmembrane region" description="Helical" evidence="6">
    <location>
        <begin position="309"/>
        <end position="333"/>
    </location>
</feature>
<dbReference type="PANTHER" id="PTHR30294:SF38">
    <property type="entry name" value="TRANSPORT PERMEASE PROTEIN"/>
    <property type="match status" value="1"/>
</dbReference>
<evidence type="ECO:0000259" key="7">
    <source>
        <dbReference type="Pfam" id="PF12698"/>
    </source>
</evidence>
<comment type="subcellular location">
    <subcellularLocation>
        <location evidence="1">Cell membrane</location>
        <topology evidence="1">Multi-pass membrane protein</topology>
    </subcellularLocation>
</comment>
<dbReference type="GO" id="GO:0140359">
    <property type="term" value="F:ABC-type transporter activity"/>
    <property type="evidence" value="ECO:0007669"/>
    <property type="project" value="InterPro"/>
</dbReference>